<keyword evidence="7" id="KW-0966">Cell projection</keyword>
<keyword evidence="6" id="KW-0206">Cytoskeleton</keyword>
<gene>
    <name evidence="11" type="ORF">SPHA_59202</name>
</gene>
<feature type="coiled-coil region" evidence="8">
    <location>
        <begin position="603"/>
        <end position="651"/>
    </location>
</feature>
<feature type="coiled-coil region" evidence="8">
    <location>
        <begin position="451"/>
        <end position="555"/>
    </location>
</feature>
<dbReference type="GO" id="GO:0035869">
    <property type="term" value="C:ciliary transition zone"/>
    <property type="evidence" value="ECO:0007669"/>
    <property type="project" value="TreeGrafter"/>
</dbReference>
<feature type="coiled-coil region" evidence="8">
    <location>
        <begin position="1541"/>
        <end position="1575"/>
    </location>
</feature>
<feature type="coiled-coil region" evidence="8">
    <location>
        <begin position="1622"/>
        <end position="1890"/>
    </location>
</feature>
<dbReference type="GO" id="GO:0034451">
    <property type="term" value="C:centriolar satellite"/>
    <property type="evidence" value="ECO:0007669"/>
    <property type="project" value="TreeGrafter"/>
</dbReference>
<organism evidence="11 12">
    <name type="scientific">Acanthosepion pharaonis</name>
    <name type="common">Pharaoh cuttlefish</name>
    <name type="synonym">Sepia pharaonis</name>
    <dbReference type="NCBI Taxonomy" id="158019"/>
    <lineage>
        <taxon>Eukaryota</taxon>
        <taxon>Metazoa</taxon>
        <taxon>Spiralia</taxon>
        <taxon>Lophotrochozoa</taxon>
        <taxon>Mollusca</taxon>
        <taxon>Cephalopoda</taxon>
        <taxon>Coleoidea</taxon>
        <taxon>Decapodiformes</taxon>
        <taxon>Sepiida</taxon>
        <taxon>Sepiina</taxon>
        <taxon>Sepiidae</taxon>
        <taxon>Acanthosepion</taxon>
    </lineage>
</organism>
<evidence type="ECO:0000256" key="2">
    <source>
        <dbReference type="ARBA" id="ARBA00004300"/>
    </source>
</evidence>
<dbReference type="InterPro" id="IPR032321">
    <property type="entry name" value="Cep209_CC5"/>
</dbReference>
<evidence type="ECO:0000313" key="11">
    <source>
        <dbReference type="EMBL" id="CAE1307127.1"/>
    </source>
</evidence>
<feature type="coiled-coil region" evidence="8">
    <location>
        <begin position="1914"/>
        <end position="1969"/>
    </location>
</feature>
<dbReference type="PANTHER" id="PTHR18879:SF20">
    <property type="entry name" value="CENTROSOMAL PROTEIN OF 290 KDA"/>
    <property type="match status" value="1"/>
</dbReference>
<evidence type="ECO:0000256" key="6">
    <source>
        <dbReference type="ARBA" id="ARBA00023212"/>
    </source>
</evidence>
<dbReference type="GO" id="GO:0097711">
    <property type="term" value="P:ciliary basal body-plasma membrane docking"/>
    <property type="evidence" value="ECO:0007669"/>
    <property type="project" value="TreeGrafter"/>
</dbReference>
<comment type="subcellular location">
    <subcellularLocation>
        <location evidence="1">Cytoplasm</location>
        <location evidence="1">Cytoskeleton</location>
        <location evidence="1">Cilium basal body</location>
    </subcellularLocation>
    <subcellularLocation>
        <location evidence="2">Cytoplasm</location>
        <location evidence="2">Cytoskeleton</location>
        <location evidence="2">Microtubule organizing center</location>
        <location evidence="2">Centrosome</location>
    </subcellularLocation>
</comment>
<proteinExistence type="predicted"/>
<dbReference type="InterPro" id="IPR026201">
    <property type="entry name" value="Cep290"/>
</dbReference>
<evidence type="ECO:0000256" key="9">
    <source>
        <dbReference type="SAM" id="MobiDB-lite"/>
    </source>
</evidence>
<name>A0A812DR77_ACAPH</name>
<feature type="coiled-coil region" evidence="8">
    <location>
        <begin position="696"/>
        <end position="737"/>
    </location>
</feature>
<evidence type="ECO:0000256" key="7">
    <source>
        <dbReference type="ARBA" id="ARBA00023273"/>
    </source>
</evidence>
<evidence type="ECO:0000256" key="8">
    <source>
        <dbReference type="SAM" id="Coils"/>
    </source>
</evidence>
<comment type="caution">
    <text evidence="11">The sequence shown here is derived from an EMBL/GenBank/DDBJ whole genome shotgun (WGS) entry which is preliminary data.</text>
</comment>
<feature type="coiled-coil region" evidence="8">
    <location>
        <begin position="1060"/>
        <end position="1145"/>
    </location>
</feature>
<evidence type="ECO:0000256" key="3">
    <source>
        <dbReference type="ARBA" id="ARBA00022490"/>
    </source>
</evidence>
<dbReference type="Pfam" id="PF16574">
    <property type="entry name" value="CEP209_CC5"/>
    <property type="match status" value="1"/>
</dbReference>
<keyword evidence="5 8" id="KW-0175">Coiled coil</keyword>
<keyword evidence="12" id="KW-1185">Reference proteome</keyword>
<evidence type="ECO:0000256" key="1">
    <source>
        <dbReference type="ARBA" id="ARBA00004120"/>
    </source>
</evidence>
<feature type="coiled-coil region" evidence="8">
    <location>
        <begin position="814"/>
        <end position="848"/>
    </location>
</feature>
<dbReference type="OrthoDB" id="6351660at2759"/>
<feature type="coiled-coil region" evidence="8">
    <location>
        <begin position="953"/>
        <end position="1025"/>
    </location>
</feature>
<accession>A0A812DR77</accession>
<keyword evidence="4" id="KW-0970">Cilium biogenesis/degradation</keyword>
<evidence type="ECO:0000313" key="12">
    <source>
        <dbReference type="Proteomes" id="UP000597762"/>
    </source>
</evidence>
<reference evidence="11" key="1">
    <citation type="submission" date="2021-01" db="EMBL/GenBank/DDBJ databases">
        <authorList>
            <person name="Li R."/>
            <person name="Bekaert M."/>
        </authorList>
    </citation>
    <scope>NUCLEOTIDE SEQUENCE</scope>
    <source>
        <strain evidence="11">Farmed</strain>
    </source>
</reference>
<keyword evidence="3" id="KW-0963">Cytoplasm</keyword>
<dbReference type="GO" id="GO:1905515">
    <property type="term" value="P:non-motile cilium assembly"/>
    <property type="evidence" value="ECO:0007669"/>
    <property type="project" value="TreeGrafter"/>
</dbReference>
<evidence type="ECO:0000256" key="5">
    <source>
        <dbReference type="ARBA" id="ARBA00023054"/>
    </source>
</evidence>
<dbReference type="PANTHER" id="PTHR18879">
    <property type="entry name" value="CENTROSOMAL PROTEIN OF 290 KDA"/>
    <property type="match status" value="1"/>
</dbReference>
<sequence>MAPLEWDKIMKADLENLENDGDTFFEMLKDFDPEKESDPSHLKQLFRVCQSVMNIKNEQLAEVIADMENEARKDAKRVEKLQTKVKELEMDLRHAKKFSNEKESPSSTKYLRETVLELEDQIHQLNKHKDDLQRDLNEEKRANEKYNEQVKNLEKYNNELRDEVNQMRQDNSYYKKQLQIHRDNLMSQNQEEDPEYKLKLIAKNQELSEAMEELQNLTDNNEELKKNCDILTGKLSEVTKNMEQLTDDYLKLKKVTQEEDTVNDRLRAENQYMKTQISDLNERFQSKSDSDDAIMIAVSHKVEEWKTALAEKDEEILTYQKEIIKLRRQLEALNMDADRASVAALTKVIEEKDKQINELTEEMKNYADEIEVNAAVIEDLGKNPSKAERGPVHNLQKKIQEQQALLRHKELEVKEAQKLYKEADKDACDKDKQLCEALERMRQYESGEYGLADAVSEIKELKKQLKIRERKNEELIQLINKSETDMNELTDENECLREQLGMDPKKPVDIKDFQSKISVKREEQRALNIVLQKEIERLEEERIMLKQNIRKLAQQTGQRAVALGLTADDMVSIQNYTENLKVSKINRPTTQDTPDVDDLKIKNIELNNNLTTNLQQLKKLSKEKDKLQTRNEQLEEENKSFQDALKEIHTDLKKRGSADSEKAIIECPSLEKMIAVLDVRNAASNSDMSSYTKGKVDALLDQKEELKKALNIARQEANFAKLESEKAVEKMKKLEHDILYLQQKGKQAGIFQPLVLPEGLPASSAEVIANLNEHLIVTLEDLFLNEEQLQKTETSLESYRCKMAVIKHQQGLLYSDYLNEKKEHENDIIKLRENIRKLEELREQDEIQLKEFDRCLNTLSQDDVEVHRRLAEQTRKITVLQINEKALMRRYNTLIEVEGTLRKEISKLKHESIAMEKAVAERIGYLQRFKDTAMFQISALQKALEESVHSVDLERANKEYQNLTEKYRDLLEKENVFVSKSEAVSNLEEDVKRLKSENEHLKKILEMEKDKVHTLEENMEKLFQKGMATSKDLLVSDNPQSLAKRMAMVEMKELHERQRAEHAVNMYEKYKTVLRDLEKRNKELEENMSKVSQVNLELQRTERELRDELANSVTKEVSDADRKRITDLEKSEMNLKNEISKLKEVSDVATSQVRALEMQQISRDKEVISLQQQLLDFQAQSDEKTVIGKLHRHIVQLQISEGTAVQKLESALQKVSKLEAQVLRLEQQIDEKNQSIYHNRNEAQNKIKHLKRNLFDVRRQFAGAVPLSKQETFTRNMVQIREDKLKTEQELQEVQVQRKQMEDKVLELQLLQSSQKELLEATLKGSHAGANKLTEWHSKLEALRLTELKQKRDIVKLQEKISFLEKTNKHQEMTINEIETDYVRASKEFEERQLIWEQRELELEKVISNMEKRASDIANVAAQFGKTVGNIPDASQPVAVQLEQAISTIKQNMKTISESQAEAKVLKQQTEKLESAVREAEKALIAKDKLISELRLRMPATADRDSIIQKAAASAVESVKQDSNYDDSNNEQAMKVAQCAISSLKARIQLKEESIQKLQDLLKAAHDDMEKMSRKHFEELQEMQLKLHANTDKSFHNFKEAAREIVNKTDSDTDFSQQMNKITVLEELVAEHEDALNAMVERLKEKDEEILILRKKLQQTTEQMDKEKEDLLKQHGVDVSNKDIENEKMVSKIKEQEKDIEILKEEISAVKNANSRTPSANMKRLVEQLRNQLSLKENQNQALGKALSKIRAEMVEQAEETLKAHQEEKKQELNMQKLVEKHTEEFKEQIETLRAQNERIKNDLKKKREKEQDLESHLEEAQEEITKKNTILQRLKSEKQKLQFQVEELEKRNQFKSVSKKTSEDESQELNEMRRRVRFLEDEVKRKQEQAEKPYEQAKTEKSKNVELIKWEERKKWERTFEKMKTKLKETESEVVKHEKEVKHLKIALERLQREKESLEAKMKTMSKTHDIASSSTTSRTVRQDFKLKQELHDLKDINFQQTEELTKLKRQLAKDQDQIVKELAEENKYLVKEVEEMKKAIKAKFTKEKESQSCAEYQAVFEKNQELQKQLLHLSKENIEIHFEMEQAKKDVPRLKARVEDLQIYVDALKEENNRLDGDRSGIKKVGESGKSPKELEKIIALLKKVVDRLQAENEQLKKLAVIVSQKEQKIDNEEKKTPASPDKHFSKEKGSAKLLTDHEKLRKNFQKENEIRLKLENQVKHLMDENKKLTNRITEGNTKLDGDVASIRNVEEELENKHQLLADVKTLLRESAEREQSLLKEKQELLKQIDILKNCSMESINTDANLRKSFQEARLKINQLEKEKEQLLTEVKILQQKVHGKTTESPKDMLEKAKEYESLKANNVELQLELRNMKLENKKSLTEIQRMKRELENFGPEFIEEIENLKCNYKESVKKNVLQEDQLKYLGEKFGISVNIPGSEQ</sequence>
<feature type="coiled-coil region" evidence="8">
    <location>
        <begin position="1456"/>
        <end position="1493"/>
    </location>
</feature>
<feature type="coiled-coil region" evidence="8">
    <location>
        <begin position="57"/>
        <end position="426"/>
    </location>
</feature>
<dbReference type="GO" id="GO:1905349">
    <property type="term" value="P:ciliary transition zone assembly"/>
    <property type="evidence" value="ECO:0007669"/>
    <property type="project" value="TreeGrafter"/>
</dbReference>
<dbReference type="Proteomes" id="UP000597762">
    <property type="component" value="Unassembled WGS sequence"/>
</dbReference>
<evidence type="ECO:0000259" key="10">
    <source>
        <dbReference type="Pfam" id="PF16574"/>
    </source>
</evidence>
<evidence type="ECO:0000256" key="4">
    <source>
        <dbReference type="ARBA" id="ARBA00022794"/>
    </source>
</evidence>
<protein>
    <submittedName>
        <fullName evidence="11">CEP290</fullName>
    </submittedName>
</protein>
<feature type="coiled-coil region" evidence="8">
    <location>
        <begin position="1208"/>
        <end position="1311"/>
    </location>
</feature>
<feature type="region of interest" description="Disordered" evidence="9">
    <location>
        <begin position="2169"/>
        <end position="2192"/>
    </location>
</feature>
<dbReference type="EMBL" id="CAHIKZ030004103">
    <property type="protein sequence ID" value="CAE1307127.1"/>
    <property type="molecule type" value="Genomic_DNA"/>
</dbReference>
<feature type="domain" description="Centrosomal protein of 290kDa coiled-coil region" evidence="10">
    <location>
        <begin position="1277"/>
        <end position="1405"/>
    </location>
</feature>